<evidence type="ECO:0000313" key="2">
    <source>
        <dbReference type="Proteomes" id="UP000310314"/>
    </source>
</evidence>
<dbReference type="RefSeq" id="WP_138659814.1">
    <property type="nucleotide sequence ID" value="NZ_VATY01000005.1"/>
</dbReference>
<keyword evidence="2" id="KW-1185">Reference proteome</keyword>
<dbReference type="Proteomes" id="UP000310314">
    <property type="component" value="Unassembled WGS sequence"/>
</dbReference>
<dbReference type="Gene3D" id="3.30.1460.10">
    <property type="match status" value="1"/>
</dbReference>
<reference evidence="1 2" key="1">
    <citation type="submission" date="2019-05" db="EMBL/GenBank/DDBJ databases">
        <authorList>
            <person name="Zhang J.-Y."/>
            <person name="Feg X."/>
            <person name="Du Z.-J."/>
        </authorList>
    </citation>
    <scope>NUCLEOTIDE SEQUENCE [LARGE SCALE GENOMIC DNA]</scope>
    <source>
        <strain evidence="1 2">RZ26</strain>
    </source>
</reference>
<dbReference type="EMBL" id="VATY01000005">
    <property type="protein sequence ID" value="TMM53355.1"/>
    <property type="molecule type" value="Genomic_DNA"/>
</dbReference>
<gene>
    <name evidence="1" type="ORF">FEE95_20035</name>
</gene>
<organism evidence="1 2">
    <name type="scientific">Maribacter algarum</name>
    <name type="common">ex Zhang et al. 2020</name>
    <dbReference type="NCBI Taxonomy" id="2578118"/>
    <lineage>
        <taxon>Bacteria</taxon>
        <taxon>Pseudomonadati</taxon>
        <taxon>Bacteroidota</taxon>
        <taxon>Flavobacteriia</taxon>
        <taxon>Flavobacteriales</taxon>
        <taxon>Flavobacteriaceae</taxon>
        <taxon>Maribacter</taxon>
    </lineage>
</organism>
<dbReference type="AlphaFoldDB" id="A0A5S3PGW9"/>
<evidence type="ECO:0000313" key="1">
    <source>
        <dbReference type="EMBL" id="TMM53355.1"/>
    </source>
</evidence>
<protein>
    <submittedName>
        <fullName evidence="1">YbjN domain-containing protein</fullName>
    </submittedName>
</protein>
<accession>A0A5S3PGW9</accession>
<sequence length="387" mass="45207">MKNVLPKFQRPIQGIDEPRTEVSHWDKAMDAYDAKNYRTSLIETINYINPELLKGKDTSSEINLVRGQGSAEIQVNISETTFSVNAPFLRATDTTNKVALYRKIAEVNFNPLTLAQIHLKEDTLWFEYEAPISLCQPYKVYDVLREICVYADDYDDEFVEKYKADFYKETNTQPLAGEEIDQVWQQISTVLTEYKDYSAFFKEKRWDAFQWDIIVISLLKIVNMPYVHGTLRTKLQEYVYNLFNNQIDFQHRIDKGTNFMTQLCEKSKEDFMKDIYHADAFISLKWRSSVQILQDDFKRLEATVNRYVNDGDNFSLCYFLQYNFLYTLYNYNVEEVHKNAIYDVLEKVSGLEPQVAAPKLLETYRSFLNGSTTAASGKKGLFAKLFG</sequence>
<dbReference type="OrthoDB" id="1097903at2"/>
<comment type="caution">
    <text evidence="1">The sequence shown here is derived from an EMBL/GenBank/DDBJ whole genome shotgun (WGS) entry which is preliminary data.</text>
</comment>
<proteinExistence type="predicted"/>
<name>A0A5S3PGW9_9FLAO</name>
<dbReference type="SUPFAM" id="SSF69635">
    <property type="entry name" value="Type III secretory system chaperone-like"/>
    <property type="match status" value="1"/>
</dbReference>